<evidence type="ECO:0000313" key="2">
    <source>
        <dbReference type="Proteomes" id="UP000790709"/>
    </source>
</evidence>
<proteinExistence type="predicted"/>
<organism evidence="1 2">
    <name type="scientific">Leucogyrophana mollusca</name>
    <dbReference type="NCBI Taxonomy" id="85980"/>
    <lineage>
        <taxon>Eukaryota</taxon>
        <taxon>Fungi</taxon>
        <taxon>Dikarya</taxon>
        <taxon>Basidiomycota</taxon>
        <taxon>Agaricomycotina</taxon>
        <taxon>Agaricomycetes</taxon>
        <taxon>Agaricomycetidae</taxon>
        <taxon>Boletales</taxon>
        <taxon>Boletales incertae sedis</taxon>
        <taxon>Leucogyrophana</taxon>
    </lineage>
</organism>
<dbReference type="EMBL" id="MU266496">
    <property type="protein sequence ID" value="KAH7922145.1"/>
    <property type="molecule type" value="Genomic_DNA"/>
</dbReference>
<accession>A0ACB8BA13</accession>
<dbReference type="Proteomes" id="UP000790709">
    <property type="component" value="Unassembled WGS sequence"/>
</dbReference>
<name>A0ACB8BA13_9AGAM</name>
<reference evidence="1" key="1">
    <citation type="journal article" date="2021" name="New Phytol.">
        <title>Evolutionary innovations through gain and loss of genes in the ectomycorrhizal Boletales.</title>
        <authorList>
            <person name="Wu G."/>
            <person name="Miyauchi S."/>
            <person name="Morin E."/>
            <person name="Kuo A."/>
            <person name="Drula E."/>
            <person name="Varga T."/>
            <person name="Kohler A."/>
            <person name="Feng B."/>
            <person name="Cao Y."/>
            <person name="Lipzen A."/>
            <person name="Daum C."/>
            <person name="Hundley H."/>
            <person name="Pangilinan J."/>
            <person name="Johnson J."/>
            <person name="Barry K."/>
            <person name="LaButti K."/>
            <person name="Ng V."/>
            <person name="Ahrendt S."/>
            <person name="Min B."/>
            <person name="Choi I.G."/>
            <person name="Park H."/>
            <person name="Plett J.M."/>
            <person name="Magnuson J."/>
            <person name="Spatafora J.W."/>
            <person name="Nagy L.G."/>
            <person name="Henrissat B."/>
            <person name="Grigoriev I.V."/>
            <person name="Yang Z.L."/>
            <person name="Xu J."/>
            <person name="Martin F.M."/>
        </authorList>
    </citation>
    <scope>NUCLEOTIDE SEQUENCE</scope>
    <source>
        <strain evidence="1">KUC20120723A-06</strain>
    </source>
</reference>
<comment type="caution">
    <text evidence="1">The sequence shown here is derived from an EMBL/GenBank/DDBJ whole genome shotgun (WGS) entry which is preliminary data.</text>
</comment>
<gene>
    <name evidence="1" type="ORF">BV22DRAFT_1017906</name>
</gene>
<protein>
    <submittedName>
        <fullName evidence="1">Uncharacterized protein</fullName>
    </submittedName>
</protein>
<keyword evidence="2" id="KW-1185">Reference proteome</keyword>
<sequence length="100" mass="10805">MNSVNASTGFSPFQWLLGHSPRILPPLTSHSISTTSTAFPSEGTAAKAIISKLELDIFEAQDNLLAAKSSQASTANLHRGPDPRYNVGDFVMLSTSHRRH</sequence>
<evidence type="ECO:0000313" key="1">
    <source>
        <dbReference type="EMBL" id="KAH7922145.1"/>
    </source>
</evidence>